<evidence type="ECO:0000256" key="1">
    <source>
        <dbReference type="SAM" id="Phobius"/>
    </source>
</evidence>
<proteinExistence type="predicted"/>
<dbReference type="EMBL" id="GGEC01016246">
    <property type="protein sequence ID" value="MBW96729.1"/>
    <property type="molecule type" value="Transcribed_RNA"/>
</dbReference>
<organism evidence="2">
    <name type="scientific">Rhizophora mucronata</name>
    <name type="common">Asiatic mangrove</name>
    <dbReference type="NCBI Taxonomy" id="61149"/>
    <lineage>
        <taxon>Eukaryota</taxon>
        <taxon>Viridiplantae</taxon>
        <taxon>Streptophyta</taxon>
        <taxon>Embryophyta</taxon>
        <taxon>Tracheophyta</taxon>
        <taxon>Spermatophyta</taxon>
        <taxon>Magnoliopsida</taxon>
        <taxon>eudicotyledons</taxon>
        <taxon>Gunneridae</taxon>
        <taxon>Pentapetalae</taxon>
        <taxon>rosids</taxon>
        <taxon>fabids</taxon>
        <taxon>Malpighiales</taxon>
        <taxon>Rhizophoraceae</taxon>
        <taxon>Rhizophora</taxon>
    </lineage>
</organism>
<name>A0A2P2JTD2_RHIMU</name>
<reference evidence="2" key="1">
    <citation type="submission" date="2018-02" db="EMBL/GenBank/DDBJ databases">
        <title>Rhizophora mucronata_Transcriptome.</title>
        <authorList>
            <person name="Meera S.P."/>
            <person name="Sreeshan A."/>
            <person name="Augustine A."/>
        </authorList>
    </citation>
    <scope>NUCLEOTIDE SEQUENCE</scope>
    <source>
        <tissue evidence="2">Leaf</tissue>
    </source>
</reference>
<keyword evidence="1" id="KW-0472">Membrane</keyword>
<feature type="transmembrane region" description="Helical" evidence="1">
    <location>
        <begin position="44"/>
        <end position="65"/>
    </location>
</feature>
<evidence type="ECO:0000313" key="2">
    <source>
        <dbReference type="EMBL" id="MBW96729.1"/>
    </source>
</evidence>
<keyword evidence="1" id="KW-0812">Transmembrane</keyword>
<accession>A0A2P2JTD2</accession>
<protein>
    <submittedName>
        <fullName evidence="2">Uncharacterized protein</fullName>
    </submittedName>
</protein>
<dbReference type="AlphaFoldDB" id="A0A2P2JTD2"/>
<keyword evidence="1" id="KW-1133">Transmembrane helix</keyword>
<sequence length="79" mass="9298">MYRILKEAVGLTVRLFLSPYHFKEHPILLLTSERFLNGNLSEELLLVNLILQIILSWVLLYLIVLRRRSCVKQSMKVVC</sequence>